<reference evidence="1" key="3">
    <citation type="submission" date="2015-04" db="UniProtKB">
        <authorList>
            <consortium name="EnsemblPlants"/>
        </authorList>
    </citation>
    <scope>IDENTIFICATION</scope>
</reference>
<dbReference type="Gramene" id="LPERR06G18930.1">
    <property type="protein sequence ID" value="LPERR06G18930.1"/>
    <property type="gene ID" value="LPERR06G18930"/>
</dbReference>
<reference evidence="2" key="2">
    <citation type="submission" date="2013-12" db="EMBL/GenBank/DDBJ databases">
        <authorList>
            <person name="Yu Y."/>
            <person name="Lee S."/>
            <person name="de Baynast K."/>
            <person name="Wissotski M."/>
            <person name="Liu L."/>
            <person name="Talag J."/>
            <person name="Goicoechea J."/>
            <person name="Angelova A."/>
            <person name="Jetty R."/>
            <person name="Kudrna D."/>
            <person name="Golser W."/>
            <person name="Rivera L."/>
            <person name="Zhang J."/>
            <person name="Wing R."/>
        </authorList>
    </citation>
    <scope>NUCLEOTIDE SEQUENCE</scope>
</reference>
<reference evidence="1 2" key="1">
    <citation type="submission" date="2012-08" db="EMBL/GenBank/DDBJ databases">
        <title>Oryza genome evolution.</title>
        <authorList>
            <person name="Wing R.A."/>
        </authorList>
    </citation>
    <scope>NUCLEOTIDE SEQUENCE</scope>
</reference>
<keyword evidence="2" id="KW-1185">Reference proteome</keyword>
<dbReference type="AlphaFoldDB" id="A0A0D9WSM3"/>
<dbReference type="Proteomes" id="UP000032180">
    <property type="component" value="Chromosome 6"/>
</dbReference>
<evidence type="ECO:0000313" key="2">
    <source>
        <dbReference type="Proteomes" id="UP000032180"/>
    </source>
</evidence>
<name>A0A0D9WSM3_9ORYZ</name>
<proteinExistence type="predicted"/>
<protein>
    <submittedName>
        <fullName evidence="1">Uncharacterized protein</fullName>
    </submittedName>
</protein>
<sequence>MEAGIKTVEVIMAWMQLTLQLFATLKQSGNSLPGRLQPSSVRGCLEAHSWQSHGVEGREL</sequence>
<dbReference type="EnsemblPlants" id="LPERR06G18930.1">
    <property type="protein sequence ID" value="LPERR06G18930.1"/>
    <property type="gene ID" value="LPERR06G18930"/>
</dbReference>
<accession>A0A0D9WSM3</accession>
<organism evidence="1 2">
    <name type="scientific">Leersia perrieri</name>
    <dbReference type="NCBI Taxonomy" id="77586"/>
    <lineage>
        <taxon>Eukaryota</taxon>
        <taxon>Viridiplantae</taxon>
        <taxon>Streptophyta</taxon>
        <taxon>Embryophyta</taxon>
        <taxon>Tracheophyta</taxon>
        <taxon>Spermatophyta</taxon>
        <taxon>Magnoliopsida</taxon>
        <taxon>Liliopsida</taxon>
        <taxon>Poales</taxon>
        <taxon>Poaceae</taxon>
        <taxon>BOP clade</taxon>
        <taxon>Oryzoideae</taxon>
        <taxon>Oryzeae</taxon>
        <taxon>Oryzinae</taxon>
        <taxon>Leersia</taxon>
    </lineage>
</organism>
<dbReference type="HOGENOM" id="CLU_2945028_0_0_1"/>
<evidence type="ECO:0000313" key="1">
    <source>
        <dbReference type="EnsemblPlants" id="LPERR06G18930.1"/>
    </source>
</evidence>